<keyword evidence="7" id="KW-0539">Nucleus</keyword>
<protein>
    <submittedName>
        <fullName evidence="10">RE1-silencing transcription factor-like</fullName>
    </submittedName>
</protein>
<keyword evidence="2" id="KW-0479">Metal-binding</keyword>
<evidence type="ECO:0000256" key="1">
    <source>
        <dbReference type="ARBA" id="ARBA00004123"/>
    </source>
</evidence>
<keyword evidence="3" id="KW-0677">Repeat</keyword>
<evidence type="ECO:0000256" key="3">
    <source>
        <dbReference type="ARBA" id="ARBA00022737"/>
    </source>
</evidence>
<proteinExistence type="predicted"/>
<keyword evidence="5" id="KW-0862">Zinc</keyword>
<evidence type="ECO:0000313" key="9">
    <source>
        <dbReference type="Proteomes" id="UP000079169"/>
    </source>
</evidence>
<dbReference type="GO" id="GO:0003677">
    <property type="term" value="F:DNA binding"/>
    <property type="evidence" value="ECO:0007669"/>
    <property type="project" value="UniProtKB-KW"/>
</dbReference>
<dbReference type="KEGG" id="dci:113469503"/>
<dbReference type="InterPro" id="IPR036236">
    <property type="entry name" value="Znf_C2H2_sf"/>
</dbReference>
<evidence type="ECO:0000256" key="7">
    <source>
        <dbReference type="ARBA" id="ARBA00023242"/>
    </source>
</evidence>
<evidence type="ECO:0000256" key="2">
    <source>
        <dbReference type="ARBA" id="ARBA00022723"/>
    </source>
</evidence>
<keyword evidence="4" id="KW-0863">Zinc-finger</keyword>
<dbReference type="InterPro" id="IPR013087">
    <property type="entry name" value="Znf_C2H2_type"/>
</dbReference>
<dbReference type="Proteomes" id="UP000079169">
    <property type="component" value="Unplaced"/>
</dbReference>
<gene>
    <name evidence="10" type="primary">LOC113469503</name>
</gene>
<evidence type="ECO:0000256" key="5">
    <source>
        <dbReference type="ARBA" id="ARBA00022833"/>
    </source>
</evidence>
<dbReference type="PaxDb" id="121845-A0A3Q0J8M5"/>
<dbReference type="STRING" id="121845.A0A3Q0J8M5"/>
<sequence length="274" mass="31874">MYEIVEHCSFCIYCSYFLSPNINEIIEHCKSCPVMPRYDKVRYKYVCCACLSFHTYYLGNMKNHINIHLGAKPFACNICEYSAVERKSVSAHMKSIHKIEDFLWPLKTTCISCIHCNDFESSKENEILDHCKTCTDMSRPDESGYKYVCCRCTKFHTRNGGNLKQHLKKHKKPSYEIVSLPIDAICVHCKNFESTNVDDILDHCKTCTEMSRPDKDQYKYVCFVCTTFHTFHMGNFKQHLKKHSGLKPFSCAICDFQCGRLAELSKHSYLKHGK</sequence>
<evidence type="ECO:0000256" key="6">
    <source>
        <dbReference type="ARBA" id="ARBA00023125"/>
    </source>
</evidence>
<reference evidence="10" key="1">
    <citation type="submission" date="2025-08" db="UniProtKB">
        <authorList>
            <consortium name="RefSeq"/>
        </authorList>
    </citation>
    <scope>IDENTIFICATION</scope>
</reference>
<dbReference type="GeneID" id="113469503"/>
<keyword evidence="9" id="KW-1185">Reference proteome</keyword>
<feature type="domain" description="C2H2-type" evidence="8">
    <location>
        <begin position="251"/>
        <end position="272"/>
    </location>
</feature>
<name>A0A3Q0J8M5_DIACI</name>
<keyword evidence="6" id="KW-0238">DNA-binding</keyword>
<organism evidence="9 10">
    <name type="scientific">Diaphorina citri</name>
    <name type="common">Asian citrus psyllid</name>
    <dbReference type="NCBI Taxonomy" id="121845"/>
    <lineage>
        <taxon>Eukaryota</taxon>
        <taxon>Metazoa</taxon>
        <taxon>Ecdysozoa</taxon>
        <taxon>Arthropoda</taxon>
        <taxon>Hexapoda</taxon>
        <taxon>Insecta</taxon>
        <taxon>Pterygota</taxon>
        <taxon>Neoptera</taxon>
        <taxon>Paraneoptera</taxon>
        <taxon>Hemiptera</taxon>
        <taxon>Sternorrhyncha</taxon>
        <taxon>Psylloidea</taxon>
        <taxon>Psyllidae</taxon>
        <taxon>Diaphorininae</taxon>
        <taxon>Diaphorina</taxon>
    </lineage>
</organism>
<dbReference type="SMART" id="SM00355">
    <property type="entry name" value="ZnF_C2H2"/>
    <property type="match status" value="5"/>
</dbReference>
<evidence type="ECO:0000256" key="4">
    <source>
        <dbReference type="ARBA" id="ARBA00022771"/>
    </source>
</evidence>
<dbReference type="GO" id="GO:0008270">
    <property type="term" value="F:zinc ion binding"/>
    <property type="evidence" value="ECO:0007669"/>
    <property type="project" value="UniProtKB-KW"/>
</dbReference>
<dbReference type="PANTHER" id="PTHR24392:SF31">
    <property type="entry name" value="C2H2-TYPE DOMAIN-CONTAINING PROTEIN"/>
    <property type="match status" value="1"/>
</dbReference>
<evidence type="ECO:0000259" key="8">
    <source>
        <dbReference type="PROSITE" id="PS00028"/>
    </source>
</evidence>
<dbReference type="AlphaFoldDB" id="A0A3Q0J8M5"/>
<evidence type="ECO:0000313" key="10">
    <source>
        <dbReference type="RefSeq" id="XP_026683075.1"/>
    </source>
</evidence>
<accession>A0A3Q0J8M5</accession>
<comment type="subcellular location">
    <subcellularLocation>
        <location evidence="1">Nucleus</location>
    </subcellularLocation>
</comment>
<dbReference type="GO" id="GO:0005634">
    <property type="term" value="C:nucleus"/>
    <property type="evidence" value="ECO:0007669"/>
    <property type="project" value="UniProtKB-SubCell"/>
</dbReference>
<dbReference type="Gene3D" id="3.30.160.60">
    <property type="entry name" value="Classic Zinc Finger"/>
    <property type="match status" value="2"/>
</dbReference>
<dbReference type="SUPFAM" id="SSF57667">
    <property type="entry name" value="beta-beta-alpha zinc fingers"/>
    <property type="match status" value="2"/>
</dbReference>
<dbReference type="RefSeq" id="XP_026683075.1">
    <property type="nucleotide sequence ID" value="XM_026827274.1"/>
</dbReference>
<dbReference type="PROSITE" id="PS00028">
    <property type="entry name" value="ZINC_FINGER_C2H2_1"/>
    <property type="match status" value="1"/>
</dbReference>
<dbReference type="PANTHER" id="PTHR24392">
    <property type="entry name" value="ZINC FINGER PROTEIN"/>
    <property type="match status" value="1"/>
</dbReference>